<dbReference type="AlphaFoldDB" id="A0A8J4EJF2"/>
<proteinExistence type="predicted"/>
<sequence>MHLCTYLILLAAAEQTLADSYVTVSQGHADEADVHYTCADFARQATAHVEALAPVTARYTDRREPEPERLRPDGLTTTRGGPVGLLRDLQDLYQLVSLVDITWALVGQAAAGARDRELIDTVAGCHGQTTAQHAWLRSRMRAAAPQTLLVAT</sequence>
<evidence type="ECO:0000313" key="1">
    <source>
        <dbReference type="EMBL" id="GIL25838.1"/>
    </source>
</evidence>
<organism evidence="1 2">
    <name type="scientific">Actinocatenispora comari</name>
    <dbReference type="NCBI Taxonomy" id="2807577"/>
    <lineage>
        <taxon>Bacteria</taxon>
        <taxon>Bacillati</taxon>
        <taxon>Actinomycetota</taxon>
        <taxon>Actinomycetes</taxon>
        <taxon>Micromonosporales</taxon>
        <taxon>Micromonosporaceae</taxon>
        <taxon>Actinocatenispora</taxon>
    </lineage>
</organism>
<dbReference type="RefSeq" id="WP_207123436.1">
    <property type="nucleotide sequence ID" value="NZ_BOPO01000011.1"/>
</dbReference>
<comment type="caution">
    <text evidence="1">The sequence shown here is derived from an EMBL/GenBank/DDBJ whole genome shotgun (WGS) entry which is preliminary data.</text>
</comment>
<accession>A0A8J4EJF2</accession>
<protein>
    <submittedName>
        <fullName evidence="1">Uncharacterized protein</fullName>
    </submittedName>
</protein>
<evidence type="ECO:0000313" key="2">
    <source>
        <dbReference type="Proteomes" id="UP000614996"/>
    </source>
</evidence>
<dbReference type="Proteomes" id="UP000614996">
    <property type="component" value="Unassembled WGS sequence"/>
</dbReference>
<keyword evidence="2" id="KW-1185">Reference proteome</keyword>
<name>A0A8J4EJF2_9ACTN</name>
<gene>
    <name evidence="1" type="ORF">NUM_10920</name>
</gene>
<reference evidence="2" key="1">
    <citation type="journal article" date="2021" name="Int. J. Syst. Evol. Microbiol.">
        <title>Actinocatenispora comari sp. nov., an endophytic actinomycete isolated from aerial parts of Comarum salesowianum.</title>
        <authorList>
            <person name="Oyunbileg N."/>
            <person name="Iizaka Y."/>
            <person name="Hamada M."/>
            <person name="Davaapurev B.O."/>
            <person name="Fukumoto A."/>
            <person name="Tsetseg B."/>
            <person name="Kato F."/>
            <person name="Tamura T."/>
            <person name="Batkhuu J."/>
            <person name="Anzai Y."/>
        </authorList>
    </citation>
    <scope>NUCLEOTIDE SEQUENCE [LARGE SCALE GENOMIC DNA]</scope>
    <source>
        <strain evidence="2">NUM-2625</strain>
    </source>
</reference>
<dbReference type="EMBL" id="BOPO01000011">
    <property type="protein sequence ID" value="GIL25838.1"/>
    <property type="molecule type" value="Genomic_DNA"/>
</dbReference>